<keyword evidence="4" id="KW-1185">Reference proteome</keyword>
<dbReference type="SUPFAM" id="SSF89392">
    <property type="entry name" value="Prokaryotic lipoproteins and lipoprotein localization factors"/>
    <property type="match status" value="1"/>
</dbReference>
<evidence type="ECO:0000256" key="2">
    <source>
        <dbReference type="SAM" id="SignalP"/>
    </source>
</evidence>
<dbReference type="Gene3D" id="2.50.20.10">
    <property type="entry name" value="Lipoprotein localisation LolA/LolB/LppX"/>
    <property type="match status" value="1"/>
</dbReference>
<dbReference type="Pfam" id="PF03548">
    <property type="entry name" value="LolA"/>
    <property type="match status" value="1"/>
</dbReference>
<sequence length="226" mass="25803">MFMRYYVIYTLLFLSAVNTAFAQKDQQAKAILSEVSRKYKTYDVIKTNFVYTLESPQANVKETQSGTLIAKSKTNKFKVTLYTTGKTPAVAQELISNGKEQWTYLKKDNEVQLNNVTNGDETLNPAHIFTIYEKGFKYVYSGEEKKGGVNCQVIDMTPTDAKKSIFKVRLFVDKAKKQIYSALIFDKNGNKYSYTMQTFNSNFKTGDEVFAFDVKLHPGVEVVDLR</sequence>
<dbReference type="EMBL" id="RBKU01000001">
    <property type="protein sequence ID" value="RKR85217.1"/>
    <property type="molecule type" value="Genomic_DNA"/>
</dbReference>
<evidence type="ECO:0000313" key="4">
    <source>
        <dbReference type="Proteomes" id="UP000268007"/>
    </source>
</evidence>
<reference evidence="3 4" key="1">
    <citation type="submission" date="2018-10" db="EMBL/GenBank/DDBJ databases">
        <title>Genomic Encyclopedia of Archaeal and Bacterial Type Strains, Phase II (KMG-II): from individual species to whole genera.</title>
        <authorList>
            <person name="Goeker M."/>
        </authorList>
    </citation>
    <scope>NUCLEOTIDE SEQUENCE [LARGE SCALE GENOMIC DNA]</scope>
    <source>
        <strain evidence="3 4">DSM 18602</strain>
    </source>
</reference>
<dbReference type="InterPro" id="IPR029046">
    <property type="entry name" value="LolA/LolB/LppX"/>
</dbReference>
<dbReference type="AlphaFoldDB" id="A0A495J8J3"/>
<evidence type="ECO:0000256" key="1">
    <source>
        <dbReference type="ARBA" id="ARBA00022729"/>
    </source>
</evidence>
<organism evidence="3 4">
    <name type="scientific">Mucilaginibacter gracilis</name>
    <dbReference type="NCBI Taxonomy" id="423350"/>
    <lineage>
        <taxon>Bacteria</taxon>
        <taxon>Pseudomonadati</taxon>
        <taxon>Bacteroidota</taxon>
        <taxon>Sphingobacteriia</taxon>
        <taxon>Sphingobacteriales</taxon>
        <taxon>Sphingobacteriaceae</taxon>
        <taxon>Mucilaginibacter</taxon>
    </lineage>
</organism>
<evidence type="ECO:0000313" key="3">
    <source>
        <dbReference type="EMBL" id="RKR85217.1"/>
    </source>
</evidence>
<gene>
    <name evidence="3" type="ORF">BDD43_5481</name>
</gene>
<feature type="signal peptide" evidence="2">
    <location>
        <begin position="1"/>
        <end position="22"/>
    </location>
</feature>
<accession>A0A495J8J3</accession>
<dbReference type="PANTHER" id="PTHR35869:SF1">
    <property type="entry name" value="OUTER-MEMBRANE LIPOPROTEIN CARRIER PROTEIN"/>
    <property type="match status" value="1"/>
</dbReference>
<proteinExistence type="predicted"/>
<protein>
    <submittedName>
        <fullName evidence="3">Outer membrane lipoprotein-sorting protein</fullName>
    </submittedName>
</protein>
<dbReference type="Proteomes" id="UP000268007">
    <property type="component" value="Unassembled WGS sequence"/>
</dbReference>
<dbReference type="CDD" id="cd16325">
    <property type="entry name" value="LolA"/>
    <property type="match status" value="1"/>
</dbReference>
<keyword evidence="3" id="KW-0449">Lipoprotein</keyword>
<keyword evidence="1 2" id="KW-0732">Signal</keyword>
<name>A0A495J8J3_9SPHI</name>
<dbReference type="PANTHER" id="PTHR35869">
    <property type="entry name" value="OUTER-MEMBRANE LIPOPROTEIN CARRIER PROTEIN"/>
    <property type="match status" value="1"/>
</dbReference>
<dbReference type="InterPro" id="IPR004564">
    <property type="entry name" value="OM_lipoprot_carrier_LolA-like"/>
</dbReference>
<feature type="chain" id="PRO_5019740331" evidence="2">
    <location>
        <begin position="23"/>
        <end position="226"/>
    </location>
</feature>
<comment type="caution">
    <text evidence="3">The sequence shown here is derived from an EMBL/GenBank/DDBJ whole genome shotgun (WGS) entry which is preliminary data.</text>
</comment>